<dbReference type="EMBL" id="CACVKT020003076">
    <property type="protein sequence ID" value="CAC5381591.1"/>
    <property type="molecule type" value="Genomic_DNA"/>
</dbReference>
<organism evidence="2 3">
    <name type="scientific">Mytilus coruscus</name>
    <name type="common">Sea mussel</name>
    <dbReference type="NCBI Taxonomy" id="42192"/>
    <lineage>
        <taxon>Eukaryota</taxon>
        <taxon>Metazoa</taxon>
        <taxon>Spiralia</taxon>
        <taxon>Lophotrochozoa</taxon>
        <taxon>Mollusca</taxon>
        <taxon>Bivalvia</taxon>
        <taxon>Autobranchia</taxon>
        <taxon>Pteriomorphia</taxon>
        <taxon>Mytilida</taxon>
        <taxon>Mytiloidea</taxon>
        <taxon>Mytilidae</taxon>
        <taxon>Mytilinae</taxon>
        <taxon>Mytilus</taxon>
    </lineage>
</organism>
<feature type="region of interest" description="Disordered" evidence="1">
    <location>
        <begin position="342"/>
        <end position="377"/>
    </location>
</feature>
<evidence type="ECO:0000313" key="3">
    <source>
        <dbReference type="Proteomes" id="UP000507470"/>
    </source>
</evidence>
<gene>
    <name evidence="2" type="ORF">MCOR_17443</name>
</gene>
<dbReference type="Proteomes" id="UP000507470">
    <property type="component" value="Unassembled WGS sequence"/>
</dbReference>
<dbReference type="AlphaFoldDB" id="A0A6J8BDV7"/>
<name>A0A6J8BDV7_MYTCO</name>
<feature type="compositionally biased region" description="Basic residues" evidence="1">
    <location>
        <begin position="344"/>
        <end position="353"/>
    </location>
</feature>
<reference evidence="2 3" key="1">
    <citation type="submission" date="2020-06" db="EMBL/GenBank/DDBJ databases">
        <authorList>
            <person name="Li R."/>
            <person name="Bekaert M."/>
        </authorList>
    </citation>
    <scope>NUCLEOTIDE SEQUENCE [LARGE SCALE GENOMIC DNA]</scope>
    <source>
        <strain evidence="3">wild</strain>
    </source>
</reference>
<protein>
    <submittedName>
        <fullName evidence="2">Uncharacterized protein</fullName>
    </submittedName>
</protein>
<keyword evidence="3" id="KW-1185">Reference proteome</keyword>
<accession>A0A6J8BDV7</accession>
<evidence type="ECO:0000256" key="1">
    <source>
        <dbReference type="SAM" id="MobiDB-lite"/>
    </source>
</evidence>
<proteinExistence type="predicted"/>
<sequence length="377" mass="43290">MRWSNASSPYRNSSGSGWLTECPCPWGLVHLYQVSSTGPGAKFPFAEYTMNIEAVKEITKSINRTSKRTIKSRQKRQNTASENEEIQIYSEKLHIVKKVEFELTDLFGNEIEKVIVSNCINKCKHEFSCHVFAQLKNEHCLNNEELIQTIQLHLNRKHDLKCGLIILLQPDTFASFLADNGKIARFRFLEEFQQTCLPERIIFAYRLPDLTTKPEVDIPETIPPCEEYHINDNKPSAPLHWKNFNLLQEWSLDVPLSVQILLESFVNQKSLDRLSLNVICYIKYLLTAGSADTRLPNFLSDGCLKKSVSGEIEFELGEEAHVEDINSMILVPSNVLLEKNLAKQTRKKKTSKRKQNETPQKGRPKKVQNRTSTPKKN</sequence>
<feature type="compositionally biased region" description="Basic residues" evidence="1">
    <location>
        <begin position="362"/>
        <end position="377"/>
    </location>
</feature>
<evidence type="ECO:0000313" key="2">
    <source>
        <dbReference type="EMBL" id="CAC5381591.1"/>
    </source>
</evidence>